<dbReference type="EMBL" id="RCHS01000124">
    <property type="protein sequence ID" value="RMX60684.1"/>
    <property type="molecule type" value="Genomic_DNA"/>
</dbReference>
<keyword evidence="6 8" id="KW-1133">Transmembrane helix</keyword>
<comment type="subcellular location">
    <subcellularLocation>
        <location evidence="1">Membrane</location>
        <topology evidence="1">Multi-pass membrane protein</topology>
    </subcellularLocation>
</comment>
<keyword evidence="5" id="KW-0914">Notch signaling pathway</keyword>
<feature type="transmembrane region" description="Helical" evidence="8">
    <location>
        <begin position="21"/>
        <end position="45"/>
    </location>
</feature>
<organism evidence="9 10">
    <name type="scientific">Pocillopora damicornis</name>
    <name type="common">Cauliflower coral</name>
    <name type="synonym">Millepora damicornis</name>
    <dbReference type="NCBI Taxonomy" id="46731"/>
    <lineage>
        <taxon>Eukaryota</taxon>
        <taxon>Metazoa</taxon>
        <taxon>Cnidaria</taxon>
        <taxon>Anthozoa</taxon>
        <taxon>Hexacorallia</taxon>
        <taxon>Scleractinia</taxon>
        <taxon>Astrocoeniina</taxon>
        <taxon>Pocilloporidae</taxon>
        <taxon>Pocillopora</taxon>
    </lineage>
</organism>
<dbReference type="STRING" id="46731.A0A3M6V4N9"/>
<gene>
    <name evidence="9" type="ORF">pdam_00014536</name>
</gene>
<evidence type="ECO:0000313" key="9">
    <source>
        <dbReference type="EMBL" id="RMX60684.1"/>
    </source>
</evidence>
<proteinExistence type="inferred from homology"/>
<comment type="caution">
    <text evidence="9">The sequence shown here is derived from an EMBL/GenBank/DDBJ whole genome shotgun (WGS) entry which is preliminary data.</text>
</comment>
<evidence type="ECO:0000256" key="6">
    <source>
        <dbReference type="ARBA" id="ARBA00022989"/>
    </source>
</evidence>
<dbReference type="Pfam" id="PF10251">
    <property type="entry name" value="PEN-2"/>
    <property type="match status" value="1"/>
</dbReference>
<accession>A0A3M6V4N9</accession>
<evidence type="ECO:0000256" key="7">
    <source>
        <dbReference type="ARBA" id="ARBA00023136"/>
    </source>
</evidence>
<evidence type="ECO:0000256" key="8">
    <source>
        <dbReference type="SAM" id="Phobius"/>
    </source>
</evidence>
<keyword evidence="4 8" id="KW-0812">Transmembrane</keyword>
<evidence type="ECO:0000313" key="10">
    <source>
        <dbReference type="Proteomes" id="UP000275408"/>
    </source>
</evidence>
<evidence type="ECO:0000256" key="5">
    <source>
        <dbReference type="ARBA" id="ARBA00022976"/>
    </source>
</evidence>
<comment type="similarity">
    <text evidence="2">Belongs to the PEN-2 family.</text>
</comment>
<name>A0A3M6V4N9_POCDA</name>
<dbReference type="PANTHER" id="PTHR16318">
    <property type="entry name" value="GAMMA-SECRETASE SUBUNIT PEN-2"/>
    <property type="match status" value="1"/>
</dbReference>
<dbReference type="InterPro" id="IPR019379">
    <property type="entry name" value="Gamma_Secretase_Asp_P_PEN2"/>
</dbReference>
<dbReference type="OrthoDB" id="524898at2759"/>
<evidence type="ECO:0000256" key="1">
    <source>
        <dbReference type="ARBA" id="ARBA00004141"/>
    </source>
</evidence>
<dbReference type="GO" id="GO:0070765">
    <property type="term" value="C:gamma-secretase complex"/>
    <property type="evidence" value="ECO:0007669"/>
    <property type="project" value="TreeGrafter"/>
</dbReference>
<dbReference type="AlphaFoldDB" id="A0A3M6V4N9"/>
<protein>
    <recommendedName>
        <fullName evidence="3">Gamma-secretase subunit PEN-2</fullName>
    </recommendedName>
</protein>
<dbReference type="GO" id="GO:0007219">
    <property type="term" value="P:Notch signaling pathway"/>
    <property type="evidence" value="ECO:0007669"/>
    <property type="project" value="UniProtKB-KW"/>
</dbReference>
<keyword evidence="10" id="KW-1185">Reference proteome</keyword>
<reference evidence="9 10" key="1">
    <citation type="journal article" date="2018" name="Sci. Rep.">
        <title>Comparative analysis of the Pocillopora damicornis genome highlights role of immune system in coral evolution.</title>
        <authorList>
            <person name="Cunning R."/>
            <person name="Bay R.A."/>
            <person name="Gillette P."/>
            <person name="Baker A.C."/>
            <person name="Traylor-Knowles N."/>
        </authorList>
    </citation>
    <scope>NUCLEOTIDE SEQUENCE [LARGE SCALE GENOMIC DNA]</scope>
    <source>
        <strain evidence="9">RSMAS</strain>
        <tissue evidence="9">Whole animal</tissue>
    </source>
</reference>
<feature type="non-terminal residue" evidence="9">
    <location>
        <position position="1"/>
    </location>
</feature>
<dbReference type="PANTHER" id="PTHR16318:SF0">
    <property type="entry name" value="GAMMA-SECRETASE SUBUNIT PEN-2"/>
    <property type="match status" value="1"/>
</dbReference>
<dbReference type="Proteomes" id="UP000275408">
    <property type="component" value="Unassembled WGS sequence"/>
</dbReference>
<feature type="transmembrane region" description="Helical" evidence="8">
    <location>
        <begin position="65"/>
        <end position="86"/>
    </location>
</feature>
<keyword evidence="7 8" id="KW-0472">Membrane</keyword>
<evidence type="ECO:0000256" key="2">
    <source>
        <dbReference type="ARBA" id="ARBA00009607"/>
    </source>
</evidence>
<sequence length="110" mass="12355">PFSKASLSSTTASSSTKSSVLILHFGYQIGGFALLPFLWFINVVWFFREAFIKPTFTGQSKLKSYVIKSAVGFLIWFAGLTAWIIIYQKYRASWGEFGDKISFVIPLGEP</sequence>
<evidence type="ECO:0000256" key="4">
    <source>
        <dbReference type="ARBA" id="ARBA00022692"/>
    </source>
</evidence>
<evidence type="ECO:0000256" key="3">
    <source>
        <dbReference type="ARBA" id="ARBA00018306"/>
    </source>
</evidence>
<dbReference type="GO" id="GO:0007220">
    <property type="term" value="P:Notch receptor processing"/>
    <property type="evidence" value="ECO:0007669"/>
    <property type="project" value="TreeGrafter"/>
</dbReference>